<dbReference type="GO" id="GO:0046872">
    <property type="term" value="F:metal ion binding"/>
    <property type="evidence" value="ECO:0007669"/>
    <property type="project" value="UniProtKB-KW"/>
</dbReference>
<keyword evidence="4" id="KW-0479">Metal-binding</keyword>
<evidence type="ECO:0000256" key="8">
    <source>
        <dbReference type="ARBA" id="ARBA00038263"/>
    </source>
</evidence>
<name>A0A3E0VPC1_9MICO</name>
<dbReference type="GO" id="GO:0005576">
    <property type="term" value="C:extracellular region"/>
    <property type="evidence" value="ECO:0007669"/>
    <property type="project" value="UniProtKB-SubCell"/>
</dbReference>
<evidence type="ECO:0000256" key="1">
    <source>
        <dbReference type="ARBA" id="ARBA00001913"/>
    </source>
</evidence>
<keyword evidence="3" id="KW-0964">Secreted</keyword>
<evidence type="ECO:0000256" key="3">
    <source>
        <dbReference type="ARBA" id="ARBA00022525"/>
    </source>
</evidence>
<evidence type="ECO:0000256" key="7">
    <source>
        <dbReference type="ARBA" id="ARBA00023239"/>
    </source>
</evidence>
<dbReference type="AlphaFoldDB" id="A0A3E0VPC1"/>
<comment type="caution">
    <text evidence="9">The sequence shown here is derived from an EMBL/GenBank/DDBJ whole genome shotgun (WGS) entry which is preliminary data.</text>
</comment>
<comment type="subcellular location">
    <subcellularLocation>
        <location evidence="2">Secreted</location>
    </subcellularLocation>
</comment>
<comment type="cofactor">
    <cofactor evidence="1">
        <name>Ca(2+)</name>
        <dbReference type="ChEBI" id="CHEBI:29108"/>
    </cofactor>
</comment>
<evidence type="ECO:0000256" key="5">
    <source>
        <dbReference type="ARBA" id="ARBA00022729"/>
    </source>
</evidence>
<dbReference type="GO" id="GO:0016837">
    <property type="term" value="F:carbon-oxygen lyase activity, acting on polysaccharides"/>
    <property type="evidence" value="ECO:0007669"/>
    <property type="project" value="TreeGrafter"/>
</dbReference>
<dbReference type="Proteomes" id="UP000256541">
    <property type="component" value="Unassembled WGS sequence"/>
</dbReference>
<dbReference type="Gene3D" id="2.160.20.10">
    <property type="entry name" value="Single-stranded right-handed beta-helix, Pectin lyase-like"/>
    <property type="match status" value="1"/>
</dbReference>
<dbReference type="PANTHER" id="PTHR40088:SF1">
    <property type="entry name" value="PECTATE LYASE PEL9"/>
    <property type="match status" value="1"/>
</dbReference>
<keyword evidence="5" id="KW-0732">Signal</keyword>
<dbReference type="InterPro" id="IPR006626">
    <property type="entry name" value="PbH1"/>
</dbReference>
<dbReference type="InterPro" id="IPR052052">
    <property type="entry name" value="Polysaccharide_Lyase_9"/>
</dbReference>
<accession>A0A3E0VPC1</accession>
<comment type="similarity">
    <text evidence="8">Belongs to the polysaccharide lyase 9 family.</text>
</comment>
<evidence type="ECO:0000256" key="4">
    <source>
        <dbReference type="ARBA" id="ARBA00022723"/>
    </source>
</evidence>
<dbReference type="PANTHER" id="PTHR40088">
    <property type="entry name" value="PECTATE LYASE (EUROFUNG)"/>
    <property type="match status" value="1"/>
</dbReference>
<dbReference type="OrthoDB" id="3565729at2"/>
<evidence type="ECO:0000256" key="6">
    <source>
        <dbReference type="ARBA" id="ARBA00022837"/>
    </source>
</evidence>
<dbReference type="InterPro" id="IPR006311">
    <property type="entry name" value="TAT_signal"/>
</dbReference>
<dbReference type="InterPro" id="IPR011050">
    <property type="entry name" value="Pectin_lyase_fold/virulence"/>
</dbReference>
<dbReference type="PROSITE" id="PS51318">
    <property type="entry name" value="TAT"/>
    <property type="match status" value="1"/>
</dbReference>
<dbReference type="SMART" id="SM00710">
    <property type="entry name" value="PbH1"/>
    <property type="match status" value="6"/>
</dbReference>
<dbReference type="InterPro" id="IPR059226">
    <property type="entry name" value="Choice_anch_Q_dom"/>
</dbReference>
<keyword evidence="6" id="KW-0106">Calcium</keyword>
<evidence type="ECO:0000313" key="9">
    <source>
        <dbReference type="EMBL" id="RFA11822.1"/>
    </source>
</evidence>
<evidence type="ECO:0000313" key="10">
    <source>
        <dbReference type="Proteomes" id="UP000256541"/>
    </source>
</evidence>
<gene>
    <name evidence="9" type="ORF">B7R22_17560</name>
</gene>
<sequence length="462" mass="48550">MTRNVYSRRSALGLGVLGVGVAVGAPLLGSTGAFASTRENGAAALAGSGRKLFVRAGAPASNDGLSALHPFSALQQAQDVSEPGDTIFIMNGTYSDASATANQAVLQIDRSGTEASPIRYTAFPGHSPKIMPAANVWQAVTVLGAAYIAIDSLEIEGNSASLTLDAALASQDGTNPVFNANGLFIKDGLDGAHAHHIIVQSCHVHHWPGGGIGTKNADYLTFENNTVNSNAWYSVYANSGISILTPRDADQSTGYRNVVQQNLTYDNESYIPSKAAKKITDGNGIIIDSTTEQFTLTGQHYLGRTLVTNNISFSNGGSGMHSFASEHVDVVNNTVYDNSRSPALTYAGLYASASNDCNLINNVVYVRTGEPTNVIDKNTKVRYDYNVYFNGLAPQSVGPNDIIGDPLFWAASDTAGASGFRVRPASPAVNSGTSELAPAVDFRGIPRPLHGAVDRGAFESIL</sequence>
<evidence type="ECO:0000256" key="2">
    <source>
        <dbReference type="ARBA" id="ARBA00004613"/>
    </source>
</evidence>
<dbReference type="EMBL" id="NBXB01000046">
    <property type="protein sequence ID" value="RFA11822.1"/>
    <property type="molecule type" value="Genomic_DNA"/>
</dbReference>
<dbReference type="InterPro" id="IPR012334">
    <property type="entry name" value="Pectin_lyas_fold"/>
</dbReference>
<dbReference type="SUPFAM" id="SSF51126">
    <property type="entry name" value="Pectin lyase-like"/>
    <property type="match status" value="1"/>
</dbReference>
<proteinExistence type="inferred from homology"/>
<organism evidence="9 10">
    <name type="scientific">Subtercola boreus</name>
    <dbReference type="NCBI Taxonomy" id="120213"/>
    <lineage>
        <taxon>Bacteria</taxon>
        <taxon>Bacillati</taxon>
        <taxon>Actinomycetota</taxon>
        <taxon>Actinomycetes</taxon>
        <taxon>Micrococcales</taxon>
        <taxon>Microbacteriaceae</taxon>
        <taxon>Subtercola</taxon>
    </lineage>
</organism>
<reference evidence="9 10" key="1">
    <citation type="submission" date="2017-04" db="EMBL/GenBank/DDBJ databases">
        <title>Comparative genome analysis of Subtercola boreus.</title>
        <authorList>
            <person name="Cho Y.-J."/>
            <person name="Cho A."/>
            <person name="Kim O.-S."/>
            <person name="Lee J.-I."/>
        </authorList>
    </citation>
    <scope>NUCLEOTIDE SEQUENCE [LARGE SCALE GENOMIC DNA]</scope>
    <source>
        <strain evidence="9 10">P27479</strain>
    </source>
</reference>
<protein>
    <submittedName>
        <fullName evidence="9">Uncharacterized protein</fullName>
    </submittedName>
</protein>
<keyword evidence="7" id="KW-0456">Lyase</keyword>
<dbReference type="NCBIfam" id="NF041518">
    <property type="entry name" value="choice_anch_Q"/>
    <property type="match status" value="1"/>
</dbReference>